<sequence>VSQEVQGVNGQYLQVYGQVLLNILFGGVPYAQTAIVCDIMPEDILRQDCVLKFASKIDYKNLSIQTNYGDIQCWIGGEVAMSCRVVAKCAITIPANSYMWLPVIIPGIEHLSDIGLVESNRELFEKEHLYSVQGVIDTRKKYKVLQVVNENDSDVSVYPNMKLGSCESIYIEETTEQRCATVLTKSEYDARGK</sequence>
<feature type="non-terminal residue" evidence="1">
    <location>
        <position position="193"/>
    </location>
</feature>
<evidence type="ECO:0008006" key="3">
    <source>
        <dbReference type="Google" id="ProtNLM"/>
    </source>
</evidence>
<comment type="caution">
    <text evidence="1">The sequence shown here is derived from an EMBL/GenBank/DDBJ whole genome shotgun (WGS) entry which is preliminary data.</text>
</comment>
<accession>A0ABD3XT84</accession>
<gene>
    <name evidence="1" type="ORF">ACJMK2_001778</name>
</gene>
<feature type="non-terminal residue" evidence="1">
    <location>
        <position position="1"/>
    </location>
</feature>
<evidence type="ECO:0000313" key="1">
    <source>
        <dbReference type="EMBL" id="KAL3889434.1"/>
    </source>
</evidence>
<keyword evidence="2" id="KW-1185">Reference proteome</keyword>
<dbReference type="AlphaFoldDB" id="A0ABD3XT84"/>
<dbReference type="EMBL" id="JBJQND010000001">
    <property type="protein sequence ID" value="KAL3889434.1"/>
    <property type="molecule type" value="Genomic_DNA"/>
</dbReference>
<proteinExistence type="predicted"/>
<organism evidence="1 2">
    <name type="scientific">Sinanodonta woodiana</name>
    <name type="common">Chinese pond mussel</name>
    <name type="synonym">Anodonta woodiana</name>
    <dbReference type="NCBI Taxonomy" id="1069815"/>
    <lineage>
        <taxon>Eukaryota</taxon>
        <taxon>Metazoa</taxon>
        <taxon>Spiralia</taxon>
        <taxon>Lophotrochozoa</taxon>
        <taxon>Mollusca</taxon>
        <taxon>Bivalvia</taxon>
        <taxon>Autobranchia</taxon>
        <taxon>Heteroconchia</taxon>
        <taxon>Palaeoheterodonta</taxon>
        <taxon>Unionida</taxon>
        <taxon>Unionoidea</taxon>
        <taxon>Unionidae</taxon>
        <taxon>Unioninae</taxon>
        <taxon>Sinanodonta</taxon>
    </lineage>
</organism>
<evidence type="ECO:0000313" key="2">
    <source>
        <dbReference type="Proteomes" id="UP001634394"/>
    </source>
</evidence>
<protein>
    <recommendedName>
        <fullName evidence="3">Movement protein</fullName>
    </recommendedName>
</protein>
<name>A0ABD3XT84_SINWO</name>
<dbReference type="Proteomes" id="UP001634394">
    <property type="component" value="Unassembled WGS sequence"/>
</dbReference>
<reference evidence="1 2" key="1">
    <citation type="submission" date="2024-11" db="EMBL/GenBank/DDBJ databases">
        <title>Chromosome-level genome assembly of the freshwater bivalve Anodonta woodiana.</title>
        <authorList>
            <person name="Chen X."/>
        </authorList>
    </citation>
    <scope>NUCLEOTIDE SEQUENCE [LARGE SCALE GENOMIC DNA]</scope>
    <source>
        <strain evidence="1">MN2024</strain>
        <tissue evidence="1">Gills</tissue>
    </source>
</reference>